<gene>
    <name evidence="3" type="primary">ODA11</name>
    <name evidence="3" type="ORF">SNAT2548_LOCUS15951</name>
</gene>
<comment type="caution">
    <text evidence="3">The sequence shown here is derived from an EMBL/GenBank/DDBJ whole genome shotgun (WGS) entry which is preliminary data.</text>
</comment>
<dbReference type="InterPro" id="IPR004273">
    <property type="entry name" value="Dynein_heavy_D6_P-loop"/>
</dbReference>
<dbReference type="GO" id="GO:0051959">
    <property type="term" value="F:dynein light intermediate chain binding"/>
    <property type="evidence" value="ECO:0007669"/>
    <property type="project" value="InterPro"/>
</dbReference>
<dbReference type="GO" id="GO:0045505">
    <property type="term" value="F:dynein intermediate chain binding"/>
    <property type="evidence" value="ECO:0007669"/>
    <property type="project" value="InterPro"/>
</dbReference>
<dbReference type="InterPro" id="IPR027417">
    <property type="entry name" value="P-loop_NTPase"/>
</dbReference>
<evidence type="ECO:0000313" key="4">
    <source>
        <dbReference type="Proteomes" id="UP000604046"/>
    </source>
</evidence>
<dbReference type="Pfam" id="PF03028">
    <property type="entry name" value="Dynein_heavy"/>
    <property type="match status" value="1"/>
</dbReference>
<proteinExistence type="predicted"/>
<dbReference type="PANTHER" id="PTHR45703:SF8">
    <property type="entry name" value="DYNEINS HEAVY CHAIN"/>
    <property type="match status" value="1"/>
</dbReference>
<evidence type="ECO:0000256" key="1">
    <source>
        <dbReference type="SAM" id="MobiDB-lite"/>
    </source>
</evidence>
<dbReference type="Gene3D" id="3.40.50.300">
    <property type="entry name" value="P-loop containing nucleotide triphosphate hydrolases"/>
    <property type="match status" value="1"/>
</dbReference>
<dbReference type="PANTHER" id="PTHR45703">
    <property type="entry name" value="DYNEIN HEAVY CHAIN"/>
    <property type="match status" value="1"/>
</dbReference>
<dbReference type="AlphaFoldDB" id="A0A812NES5"/>
<feature type="domain" description="Dynein heavy chain region D6 P-loop" evidence="2">
    <location>
        <begin position="774"/>
        <end position="821"/>
    </location>
</feature>
<organism evidence="3 4">
    <name type="scientific">Symbiodinium natans</name>
    <dbReference type="NCBI Taxonomy" id="878477"/>
    <lineage>
        <taxon>Eukaryota</taxon>
        <taxon>Sar</taxon>
        <taxon>Alveolata</taxon>
        <taxon>Dinophyceae</taxon>
        <taxon>Suessiales</taxon>
        <taxon>Symbiodiniaceae</taxon>
        <taxon>Symbiodinium</taxon>
    </lineage>
</organism>
<dbReference type="InterPro" id="IPR026983">
    <property type="entry name" value="DHC"/>
</dbReference>
<dbReference type="EMBL" id="CAJNDS010002069">
    <property type="protein sequence ID" value="CAE7303345.1"/>
    <property type="molecule type" value="Genomic_DNA"/>
</dbReference>
<protein>
    <submittedName>
        <fullName evidence="3">ODA11 protein</fullName>
    </submittedName>
</protein>
<reference evidence="3" key="1">
    <citation type="submission" date="2021-02" db="EMBL/GenBank/DDBJ databases">
        <authorList>
            <person name="Dougan E. K."/>
            <person name="Rhodes N."/>
            <person name="Thang M."/>
            <person name="Chan C."/>
        </authorList>
    </citation>
    <scope>NUCLEOTIDE SEQUENCE</scope>
</reference>
<name>A0A812NES5_9DINO</name>
<dbReference type="Proteomes" id="UP000604046">
    <property type="component" value="Unassembled WGS sequence"/>
</dbReference>
<feature type="compositionally biased region" description="Low complexity" evidence="1">
    <location>
        <begin position="667"/>
        <end position="682"/>
    </location>
</feature>
<accession>A0A812NES5</accession>
<dbReference type="GO" id="GO:0030286">
    <property type="term" value="C:dynein complex"/>
    <property type="evidence" value="ECO:0007669"/>
    <property type="project" value="InterPro"/>
</dbReference>
<feature type="region of interest" description="Disordered" evidence="1">
    <location>
        <begin position="655"/>
        <end position="683"/>
    </location>
</feature>
<evidence type="ECO:0000313" key="3">
    <source>
        <dbReference type="EMBL" id="CAE7303345.1"/>
    </source>
</evidence>
<sequence>MAYGLTAFVCYSSDFIGALSHAEGEAETEHGHGGRRLDPEQPLHLSDWTGSCIRGTYPETVAGLEVVQLCVGDAKDDGLQEQVRGVTMMQYDIDVNNFTCSEDPAKPQASQDDVGAEVLARSEDEEDEEEMCMSGLLSQTDIVELAGQELTNRVKQLEGVVTVAVFAYLRRGLLDADKLTVASMLALKILVRSGDVRPEELNILIRAPVDPLAPPMPDTTRSWLTEHQWAQLKTLEQISVFKTGSNALTSTLEQDSLGWKRWFAEERAEAADLPRACRELSSLGPQWSLETFPGHHMHGNARLEAAAACDVHLTLIGAAVLVHSIGCGEQGGPGFGVGRRLELGRVFGHALELLQACLHSLGALAPIQRCGLLDSLARKGWRHTGLEHSVMERMHQGALRRCSAGAIGVWLRALATLRVPVPAVRVDEALSMLRPKKLPLAAAAPLLRSMLLLEPAEPAEQTREPGFRRLPGLLGNVLHDFVSPAFTVQEPRASQIQATLCDIAWLLKHSPPRWWHVQLSPREEAILELASQTTSAQPLPGISAEVEAEVAAAFGRLGCRPEQGKRVQHMRLPLSLPDLKTVVLCLQPAGLLEDLEEGSNCMHPLVEMRRRQLEQLGWRVEFILESEWPHTEAAEAKFLQQEVLLRRKLAGALQAGVPARRRRHSGRSSSSEARSLSSRAHSTCTKSMRMPWGKKPLIALGFPLALGRAAFRSRRASRRSSSSCSQAGASAPPALQMCWYSPLEACTTSLWARDKRTPGTVLLLSTYWYLLVHVAINAINKCARDGHWVVLQNIHLMQAEWLKQLERSLELIEEFVHPNFRPQAQQQSATDDRGFTIRNAAAVVFALGLLPRCVLTSEPPSALQGPLWPLLPEASSLLQGFHFRLQIQEKWGS</sequence>
<keyword evidence="4" id="KW-1185">Reference proteome</keyword>
<dbReference type="GO" id="GO:0007018">
    <property type="term" value="P:microtubule-based movement"/>
    <property type="evidence" value="ECO:0007669"/>
    <property type="project" value="InterPro"/>
</dbReference>
<dbReference type="GO" id="GO:0008569">
    <property type="term" value="F:minus-end-directed microtubule motor activity"/>
    <property type="evidence" value="ECO:0007669"/>
    <property type="project" value="InterPro"/>
</dbReference>
<evidence type="ECO:0000259" key="2">
    <source>
        <dbReference type="Pfam" id="PF03028"/>
    </source>
</evidence>